<dbReference type="InterPro" id="IPR051921">
    <property type="entry name" value="ABC_osmolyte_uptake_ATP-bind"/>
</dbReference>
<protein>
    <submittedName>
        <fullName evidence="4">ATP-binding cassette domain-containing protein</fullName>
    </submittedName>
</protein>
<dbReference type="EMBL" id="CP072643">
    <property type="protein sequence ID" value="QUV95574.1"/>
    <property type="molecule type" value="Genomic_DNA"/>
</dbReference>
<dbReference type="Proteomes" id="UP000677668">
    <property type="component" value="Chromosome 2"/>
</dbReference>
<dbReference type="PANTHER" id="PTHR43869:SF1">
    <property type="entry name" value="GLYCINE BETAINE_PROLINE BETAINE TRANSPORT SYSTEM ATP-BINDING PROTEIN PROV"/>
    <property type="match status" value="1"/>
</dbReference>
<evidence type="ECO:0000256" key="2">
    <source>
        <dbReference type="ARBA" id="ARBA00022840"/>
    </source>
</evidence>
<evidence type="ECO:0000259" key="3">
    <source>
        <dbReference type="PROSITE" id="PS50893"/>
    </source>
</evidence>
<keyword evidence="1" id="KW-0547">Nucleotide-binding</keyword>
<name>A0ABX8B3K5_9BACT</name>
<dbReference type="SMART" id="SM00382">
    <property type="entry name" value="AAA"/>
    <property type="match status" value="1"/>
</dbReference>
<dbReference type="GO" id="GO:0005524">
    <property type="term" value="F:ATP binding"/>
    <property type="evidence" value="ECO:0007669"/>
    <property type="project" value="UniProtKB-KW"/>
</dbReference>
<dbReference type="InterPro" id="IPR003439">
    <property type="entry name" value="ABC_transporter-like_ATP-bd"/>
</dbReference>
<feature type="domain" description="ABC transporter" evidence="3">
    <location>
        <begin position="15"/>
        <end position="249"/>
    </location>
</feature>
<keyword evidence="2 4" id="KW-0067">ATP-binding</keyword>
<dbReference type="InterPro" id="IPR017871">
    <property type="entry name" value="ABC_transporter-like_CS"/>
</dbReference>
<dbReference type="Pfam" id="PF00005">
    <property type="entry name" value="ABC_tran"/>
    <property type="match status" value="1"/>
</dbReference>
<dbReference type="PROSITE" id="PS00211">
    <property type="entry name" value="ABC_TRANSPORTER_1"/>
    <property type="match status" value="1"/>
</dbReference>
<dbReference type="PROSITE" id="PS50893">
    <property type="entry name" value="ABC_TRANSPORTER_2"/>
    <property type="match status" value="1"/>
</dbReference>
<evidence type="ECO:0000313" key="4">
    <source>
        <dbReference type="EMBL" id="QUV95574.1"/>
    </source>
</evidence>
<accession>A0ABX8B3K5</accession>
<keyword evidence="5" id="KW-1185">Reference proteome</keyword>
<dbReference type="InterPro" id="IPR003593">
    <property type="entry name" value="AAA+_ATPase"/>
</dbReference>
<sequence length="253" mass="27248">MSDVPVPKPVAAPVVELHGVGLVRAGVPVLDGIDLAVASGEVFMLLGASGSGKTSLLKLVNRLLEPTSGEVRVAGQAVAMWDVIQLRRRMGYVMQDAGLFPHLTVERNVGLLLELSGWTPERRRARVVELLDSVGLPAGMYAGRFPSELSGGERQRVGLARALALDPDLLLLDEPFGALDPVVRSRLQHEFAELVARLGKTALFVTHDLREALRVGTRIGLLVGGRLVADAPPETFLKLDCPAVREYVQAARF</sequence>
<dbReference type="SUPFAM" id="SSF52540">
    <property type="entry name" value="P-loop containing nucleoside triphosphate hydrolases"/>
    <property type="match status" value="1"/>
</dbReference>
<organism evidence="4 5">
    <name type="scientific">Chloracidobacterium sp. N</name>
    <dbReference type="NCBI Taxonomy" id="2821540"/>
    <lineage>
        <taxon>Bacteria</taxon>
        <taxon>Pseudomonadati</taxon>
        <taxon>Acidobacteriota</taxon>
        <taxon>Terriglobia</taxon>
        <taxon>Terriglobales</taxon>
        <taxon>Acidobacteriaceae</taxon>
        <taxon>Chloracidobacterium</taxon>
        <taxon>Chloracidobacterium aggregatum</taxon>
    </lineage>
</organism>
<evidence type="ECO:0000313" key="5">
    <source>
        <dbReference type="Proteomes" id="UP000677668"/>
    </source>
</evidence>
<reference evidence="4 5" key="1">
    <citation type="submission" date="2021-03" db="EMBL/GenBank/DDBJ databases">
        <title>Genomic and phenotypic characterization of Chloracidobacterium isolates provides evidence for multiple species.</title>
        <authorList>
            <person name="Saini M.K."/>
            <person name="Costas A.M.G."/>
            <person name="Tank M."/>
            <person name="Bryant D.A."/>
        </authorList>
    </citation>
    <scope>NUCLEOTIDE SEQUENCE [LARGE SCALE GENOMIC DNA]</scope>
    <source>
        <strain evidence="4 5">N</strain>
    </source>
</reference>
<dbReference type="InterPro" id="IPR027417">
    <property type="entry name" value="P-loop_NTPase"/>
</dbReference>
<proteinExistence type="predicted"/>
<dbReference type="Gene3D" id="3.40.50.300">
    <property type="entry name" value="P-loop containing nucleotide triphosphate hydrolases"/>
    <property type="match status" value="1"/>
</dbReference>
<gene>
    <name evidence="4" type="ORF">J8C05_12120</name>
</gene>
<dbReference type="RefSeq" id="WP_211423794.1">
    <property type="nucleotide sequence ID" value="NZ_CP072643.1"/>
</dbReference>
<evidence type="ECO:0000256" key="1">
    <source>
        <dbReference type="ARBA" id="ARBA00022741"/>
    </source>
</evidence>
<dbReference type="PANTHER" id="PTHR43869">
    <property type="entry name" value="GLYCINE BETAINE/PROLINE BETAINE TRANSPORT SYSTEM ATP-BINDING PROTEIN PROV"/>
    <property type="match status" value="1"/>
</dbReference>